<dbReference type="RefSeq" id="WP_077833011.1">
    <property type="nucleotide sequence ID" value="NZ_CP096983.1"/>
</dbReference>
<proteinExistence type="predicted"/>
<organism evidence="2 3">
    <name type="scientific">Clostridium felsineum</name>
    <dbReference type="NCBI Taxonomy" id="36839"/>
    <lineage>
        <taxon>Bacteria</taxon>
        <taxon>Bacillati</taxon>
        <taxon>Bacillota</taxon>
        <taxon>Clostridia</taxon>
        <taxon>Eubacteriales</taxon>
        <taxon>Clostridiaceae</taxon>
        <taxon>Clostridium</taxon>
    </lineage>
</organism>
<dbReference type="EMBL" id="CP096983">
    <property type="protein sequence ID" value="URZ11981.1"/>
    <property type="molecule type" value="Genomic_DNA"/>
</dbReference>
<dbReference type="STRING" id="84029.CROST_13630"/>
<dbReference type="KEGG" id="crw:CROST_026980"/>
<dbReference type="Proteomes" id="UP000190951">
    <property type="component" value="Chromosome"/>
</dbReference>
<dbReference type="Pfam" id="PF14534">
    <property type="entry name" value="DUF4440"/>
    <property type="match status" value="1"/>
</dbReference>
<accession>A0A1S8MCT0</accession>
<protein>
    <recommendedName>
        <fullName evidence="1">DUF4440 domain-containing protein</fullName>
    </recommendedName>
</protein>
<evidence type="ECO:0000259" key="1">
    <source>
        <dbReference type="Pfam" id="PF14534"/>
    </source>
</evidence>
<feature type="domain" description="DUF4440" evidence="1">
    <location>
        <begin position="11"/>
        <end position="96"/>
    </location>
</feature>
<evidence type="ECO:0000313" key="3">
    <source>
        <dbReference type="Proteomes" id="UP000190951"/>
    </source>
</evidence>
<gene>
    <name evidence="2" type="ORF">CROST_026980</name>
</gene>
<dbReference type="InterPro" id="IPR032710">
    <property type="entry name" value="NTF2-like_dom_sf"/>
</dbReference>
<keyword evidence="3" id="KW-1185">Reference proteome</keyword>
<sequence>MIKMNTVSKKIFELESSLLKSSVRKSADKVSEILSEDYIEFCSSGKEYHYEEGDVFQDPNDTSDVDYEVLDFRIKKLEENYILALYKVIKHNEGEKYSLRSSI</sequence>
<dbReference type="InterPro" id="IPR027843">
    <property type="entry name" value="DUF4440"/>
</dbReference>
<dbReference type="SUPFAM" id="SSF54427">
    <property type="entry name" value="NTF2-like"/>
    <property type="match status" value="1"/>
</dbReference>
<evidence type="ECO:0000313" key="2">
    <source>
        <dbReference type="EMBL" id="URZ11981.1"/>
    </source>
</evidence>
<name>A0A1S8MCT0_9CLOT</name>
<dbReference type="AlphaFoldDB" id="A0A1S8MCT0"/>
<reference evidence="2 3" key="1">
    <citation type="submission" date="2022-04" db="EMBL/GenBank/DDBJ databases">
        <title>Genome sequence of C. roseum typestrain.</title>
        <authorList>
            <person name="Poehlein A."/>
            <person name="Schoch T."/>
            <person name="Duerre P."/>
            <person name="Daniel R."/>
        </authorList>
    </citation>
    <scope>NUCLEOTIDE SEQUENCE [LARGE SCALE GENOMIC DNA]</scope>
    <source>
        <strain evidence="2 3">DSM 7320</strain>
    </source>
</reference>